<dbReference type="GO" id="GO:0071555">
    <property type="term" value="P:cell wall organization"/>
    <property type="evidence" value="ECO:0007669"/>
    <property type="project" value="TreeGrafter"/>
</dbReference>
<dbReference type="PANTHER" id="PTHR22926">
    <property type="entry name" value="PHOSPHO-N-ACETYLMURAMOYL-PENTAPEPTIDE-TRANSFERASE"/>
    <property type="match status" value="1"/>
</dbReference>
<feature type="transmembrane region" description="Helical" evidence="8">
    <location>
        <begin position="328"/>
        <end position="350"/>
    </location>
</feature>
<sequence length="390" mass="42387">MATPLCYTVIVPFFIALFLVGWIHPKLVKIALLKNIVDNPDARKLQRTPVPVLGGVAVFFGVVIAIGCMSAVVDCSGLPVVIMAMMAMLYTGTMDDILNLSPSLRLLIEIVVVLLLVFVGGYCINDFHGLWGIGPISSWYAVPLTVFATVGIINAINLVDGVNGLSSGYCIMACTIFGILFHLAGEEAMTILAVVSVGALIPFFLHNVFGKTSKMFIGDGGTLVMGTVMSVFVIAILQSGSRVAAFVDPNVGLVPFTLAVLSVPVFDTLRVMSTRMLKGSSPFRPDKTHLHHMFIDMGCSHVATTLAILGLNTAVVLCWWAFEAAGFSIAVQLYAVVGMSLLATFGLYHFMQWHIRRDTKFMGIIRRLGYKTHISRTGIFFRLQQFVDKV</sequence>
<feature type="transmembrane region" description="Helical" evidence="8">
    <location>
        <begin position="136"/>
        <end position="156"/>
    </location>
</feature>
<evidence type="ECO:0000313" key="9">
    <source>
        <dbReference type="EMBL" id="OUN02763.1"/>
    </source>
</evidence>
<feature type="transmembrane region" description="Helical" evidence="8">
    <location>
        <begin position="168"/>
        <end position="185"/>
    </location>
</feature>
<dbReference type="Proteomes" id="UP000195772">
    <property type="component" value="Unassembled WGS sequence"/>
</dbReference>
<dbReference type="Pfam" id="PF00953">
    <property type="entry name" value="Glycos_transf_4"/>
    <property type="match status" value="1"/>
</dbReference>
<reference evidence="10" key="1">
    <citation type="submission" date="2017-04" db="EMBL/GenBank/DDBJ databases">
        <title>Function of individual gut microbiota members based on whole genome sequencing of pure cultures obtained from chicken caecum.</title>
        <authorList>
            <person name="Medvecky M."/>
            <person name="Cejkova D."/>
            <person name="Polansky O."/>
            <person name="Karasova D."/>
            <person name="Kubasova T."/>
            <person name="Cizek A."/>
            <person name="Rychlik I."/>
        </authorList>
    </citation>
    <scope>NUCLEOTIDE SEQUENCE [LARGE SCALE GENOMIC DNA]</scope>
    <source>
        <strain evidence="10">An90</strain>
    </source>
</reference>
<evidence type="ECO:0000256" key="3">
    <source>
        <dbReference type="ARBA" id="ARBA00022679"/>
    </source>
</evidence>
<dbReference type="GO" id="GO:0009103">
    <property type="term" value="P:lipopolysaccharide biosynthetic process"/>
    <property type="evidence" value="ECO:0007669"/>
    <property type="project" value="TreeGrafter"/>
</dbReference>
<dbReference type="PANTHER" id="PTHR22926:SF3">
    <property type="entry name" value="UNDECAPRENYL-PHOSPHATE ALPHA-N-ACETYLGLUCOSAMINYL 1-PHOSPHATE TRANSFERASE"/>
    <property type="match status" value="1"/>
</dbReference>
<keyword evidence="6 8" id="KW-0472">Membrane</keyword>
<feature type="transmembrane region" description="Helical" evidence="8">
    <location>
        <begin position="293"/>
        <end position="322"/>
    </location>
</feature>
<comment type="caution">
    <text evidence="9">The sequence shown here is derived from an EMBL/GenBank/DDBJ whole genome shotgun (WGS) entry which is preliminary data.</text>
</comment>
<keyword evidence="7" id="KW-0460">Magnesium</keyword>
<keyword evidence="7" id="KW-0479">Metal-binding</keyword>
<feature type="transmembrane region" description="Helical" evidence="8">
    <location>
        <begin position="252"/>
        <end position="272"/>
    </location>
</feature>
<keyword evidence="3 9" id="KW-0808">Transferase</keyword>
<comment type="subcellular location">
    <subcellularLocation>
        <location evidence="1">Cell membrane</location>
        <topology evidence="1">Multi-pass membrane protein</topology>
    </subcellularLocation>
</comment>
<evidence type="ECO:0000256" key="7">
    <source>
        <dbReference type="PIRSR" id="PIRSR600715-1"/>
    </source>
</evidence>
<dbReference type="eggNOG" id="COG0472">
    <property type="taxonomic scope" value="Bacteria"/>
</dbReference>
<organism evidence="9 10">
    <name type="scientific">Alistipes onderdonkii</name>
    <dbReference type="NCBI Taxonomy" id="328813"/>
    <lineage>
        <taxon>Bacteria</taxon>
        <taxon>Pseudomonadati</taxon>
        <taxon>Bacteroidota</taxon>
        <taxon>Bacteroidia</taxon>
        <taxon>Bacteroidales</taxon>
        <taxon>Rikenellaceae</taxon>
        <taxon>Alistipes</taxon>
    </lineage>
</organism>
<evidence type="ECO:0000256" key="2">
    <source>
        <dbReference type="ARBA" id="ARBA00022475"/>
    </source>
</evidence>
<dbReference type="GO" id="GO:0046872">
    <property type="term" value="F:metal ion binding"/>
    <property type="evidence" value="ECO:0007669"/>
    <property type="project" value="UniProtKB-KW"/>
</dbReference>
<keyword evidence="2" id="KW-1003">Cell membrane</keyword>
<evidence type="ECO:0000256" key="8">
    <source>
        <dbReference type="SAM" id="Phobius"/>
    </source>
</evidence>
<keyword evidence="4 8" id="KW-0812">Transmembrane</keyword>
<feature type="transmembrane region" description="Helical" evidence="8">
    <location>
        <begin position="6"/>
        <end position="24"/>
    </location>
</feature>
<protein>
    <submittedName>
        <fullName evidence="9">Undecaprenyl-phosphate alpha-N-acetylglucosaminyl 1-phosphate transferase</fullName>
    </submittedName>
</protein>
<feature type="binding site" evidence="7">
    <location>
        <position position="157"/>
    </location>
    <ligand>
        <name>Mg(2+)</name>
        <dbReference type="ChEBI" id="CHEBI:18420"/>
    </ligand>
</feature>
<dbReference type="RefSeq" id="WP_087402605.1">
    <property type="nucleotide sequence ID" value="NZ_NFHB01000006.1"/>
</dbReference>
<feature type="transmembrane region" description="Helical" evidence="8">
    <location>
        <begin position="191"/>
        <end position="209"/>
    </location>
</feature>
<accession>A0A1Y3QSY6</accession>
<dbReference type="GO" id="GO:0044038">
    <property type="term" value="P:cell wall macromolecule biosynthetic process"/>
    <property type="evidence" value="ECO:0007669"/>
    <property type="project" value="TreeGrafter"/>
</dbReference>
<dbReference type="InterPro" id="IPR000715">
    <property type="entry name" value="Glycosyl_transferase_4"/>
</dbReference>
<dbReference type="GO" id="GO:0016780">
    <property type="term" value="F:phosphotransferase activity, for other substituted phosphate groups"/>
    <property type="evidence" value="ECO:0007669"/>
    <property type="project" value="InterPro"/>
</dbReference>
<dbReference type="GO" id="GO:0005886">
    <property type="term" value="C:plasma membrane"/>
    <property type="evidence" value="ECO:0007669"/>
    <property type="project" value="UniProtKB-SubCell"/>
</dbReference>
<comment type="cofactor">
    <cofactor evidence="7">
        <name>Mg(2+)</name>
        <dbReference type="ChEBI" id="CHEBI:18420"/>
    </cofactor>
</comment>
<keyword evidence="5 8" id="KW-1133">Transmembrane helix</keyword>
<evidence type="ECO:0000256" key="5">
    <source>
        <dbReference type="ARBA" id="ARBA00022989"/>
    </source>
</evidence>
<feature type="binding site" evidence="7">
    <location>
        <position position="219"/>
    </location>
    <ligand>
        <name>Mg(2+)</name>
        <dbReference type="ChEBI" id="CHEBI:18420"/>
    </ligand>
</feature>
<evidence type="ECO:0000313" key="10">
    <source>
        <dbReference type="Proteomes" id="UP000195772"/>
    </source>
</evidence>
<gene>
    <name evidence="9" type="ORF">B5G41_09490</name>
</gene>
<name>A0A1Y3QSY6_9BACT</name>
<dbReference type="CDD" id="cd06853">
    <property type="entry name" value="GT_WecA_like"/>
    <property type="match status" value="1"/>
</dbReference>
<dbReference type="AlphaFoldDB" id="A0A1Y3QSY6"/>
<proteinExistence type="predicted"/>
<dbReference type="OrthoDB" id="9783652at2"/>
<dbReference type="EMBL" id="NFHB01000006">
    <property type="protein sequence ID" value="OUN02763.1"/>
    <property type="molecule type" value="Genomic_DNA"/>
</dbReference>
<feature type="transmembrane region" description="Helical" evidence="8">
    <location>
        <begin position="106"/>
        <end position="124"/>
    </location>
</feature>
<evidence type="ECO:0000256" key="6">
    <source>
        <dbReference type="ARBA" id="ARBA00023136"/>
    </source>
</evidence>
<evidence type="ECO:0000256" key="1">
    <source>
        <dbReference type="ARBA" id="ARBA00004651"/>
    </source>
</evidence>
<feature type="transmembrane region" description="Helical" evidence="8">
    <location>
        <begin position="221"/>
        <end position="240"/>
    </location>
</feature>
<feature type="transmembrane region" description="Helical" evidence="8">
    <location>
        <begin position="52"/>
        <end position="72"/>
    </location>
</feature>
<evidence type="ECO:0000256" key="4">
    <source>
        <dbReference type="ARBA" id="ARBA00022692"/>
    </source>
</evidence>